<feature type="compositionally biased region" description="Polar residues" evidence="1">
    <location>
        <begin position="76"/>
        <end position="89"/>
    </location>
</feature>
<dbReference type="EC" id="2.7.11.25" evidence="2"/>
<keyword evidence="3" id="KW-1185">Reference proteome</keyword>
<evidence type="ECO:0000313" key="2">
    <source>
        <dbReference type="EMBL" id="KAK5154041.1"/>
    </source>
</evidence>
<evidence type="ECO:0000313" key="3">
    <source>
        <dbReference type="Proteomes" id="UP001357485"/>
    </source>
</evidence>
<proteinExistence type="predicted"/>
<name>A0ABR0LHF7_9PEZI</name>
<dbReference type="EMBL" id="JAVRRA010021190">
    <property type="protein sequence ID" value="KAK5154041.1"/>
    <property type="molecule type" value="Genomic_DNA"/>
</dbReference>
<accession>A0ABR0LHF7</accession>
<comment type="caution">
    <text evidence="2">The sequence shown here is derived from an EMBL/GenBank/DDBJ whole genome shotgun (WGS) entry which is preliminary data.</text>
</comment>
<feature type="compositionally biased region" description="Basic residues" evidence="1">
    <location>
        <begin position="38"/>
        <end position="50"/>
    </location>
</feature>
<dbReference type="GO" id="GO:0004709">
    <property type="term" value="F:MAP kinase kinase kinase activity"/>
    <property type="evidence" value="ECO:0007669"/>
    <property type="project" value="UniProtKB-EC"/>
</dbReference>
<keyword evidence="2" id="KW-0418">Kinase</keyword>
<keyword evidence="2" id="KW-0808">Transferase</keyword>
<evidence type="ECO:0000256" key="1">
    <source>
        <dbReference type="SAM" id="MobiDB-lite"/>
    </source>
</evidence>
<feature type="compositionally biased region" description="Acidic residues" evidence="1">
    <location>
        <begin position="93"/>
        <end position="111"/>
    </location>
</feature>
<sequence length="125" mass="14452">MSNSDSQRLQRPSVVRTPSNTYAPPRRPHQYSANSTANRHRNNSATRNRRNPNAEYRAQEKAYVQRIRQDAPDSNDFFNTEPRTPSLGYSTESETDDESPSTADYPDDQYDQETLLYYGNDDMQP</sequence>
<reference evidence="2 3" key="1">
    <citation type="submission" date="2023-08" db="EMBL/GenBank/DDBJ databases">
        <title>Black Yeasts Isolated from many extreme environments.</title>
        <authorList>
            <person name="Coleine C."/>
            <person name="Stajich J.E."/>
            <person name="Selbmann L."/>
        </authorList>
    </citation>
    <scope>NUCLEOTIDE SEQUENCE [LARGE SCALE GENOMIC DNA]</scope>
    <source>
        <strain evidence="2 3">CCFEE 536</strain>
    </source>
</reference>
<gene>
    <name evidence="2" type="primary">SSK2_2</name>
    <name evidence="2" type="ORF">LTR16_012609</name>
</gene>
<dbReference type="Proteomes" id="UP001357485">
    <property type="component" value="Unassembled WGS sequence"/>
</dbReference>
<protein>
    <submittedName>
        <fullName evidence="2">Suppressor of Sensor Kinase (SLN1)</fullName>
        <ecNumber evidence="2">2.7.11.25</ecNumber>
    </submittedName>
</protein>
<organism evidence="2 3">
    <name type="scientific">Cryomyces antarcticus</name>
    <dbReference type="NCBI Taxonomy" id="329879"/>
    <lineage>
        <taxon>Eukaryota</taxon>
        <taxon>Fungi</taxon>
        <taxon>Dikarya</taxon>
        <taxon>Ascomycota</taxon>
        <taxon>Pezizomycotina</taxon>
        <taxon>Dothideomycetes</taxon>
        <taxon>Dothideomycetes incertae sedis</taxon>
        <taxon>Cryomyces</taxon>
    </lineage>
</organism>
<feature type="non-terminal residue" evidence="2">
    <location>
        <position position="125"/>
    </location>
</feature>
<feature type="compositionally biased region" description="Polar residues" evidence="1">
    <location>
        <begin position="1"/>
        <end position="22"/>
    </location>
</feature>
<feature type="region of interest" description="Disordered" evidence="1">
    <location>
        <begin position="1"/>
        <end position="125"/>
    </location>
</feature>